<dbReference type="AlphaFoldDB" id="A0A1M7FYB6"/>
<feature type="domain" description="Radical SAM core" evidence="7">
    <location>
        <begin position="175"/>
        <end position="405"/>
    </location>
</feature>
<dbReference type="Gene3D" id="3.80.30.20">
    <property type="entry name" value="tm_1862 like domain"/>
    <property type="match status" value="1"/>
</dbReference>
<dbReference type="InterPro" id="IPR006638">
    <property type="entry name" value="Elp3/MiaA/NifB-like_rSAM"/>
</dbReference>
<reference evidence="8 9" key="1">
    <citation type="submission" date="2016-11" db="EMBL/GenBank/DDBJ databases">
        <authorList>
            <person name="Jaros S."/>
            <person name="Januszkiewicz K."/>
            <person name="Wedrychowicz H."/>
        </authorList>
    </citation>
    <scope>NUCLEOTIDE SEQUENCE [LARGE SCALE GENOMIC DNA]</scope>
    <source>
        <strain evidence="8 9">DSM 15930</strain>
    </source>
</reference>
<evidence type="ECO:0000259" key="6">
    <source>
        <dbReference type="PROSITE" id="PS51332"/>
    </source>
</evidence>
<dbReference type="InterPro" id="IPR025288">
    <property type="entry name" value="DUF4080"/>
</dbReference>
<dbReference type="GO" id="GO:0003824">
    <property type="term" value="F:catalytic activity"/>
    <property type="evidence" value="ECO:0007669"/>
    <property type="project" value="InterPro"/>
</dbReference>
<sequence length="610" mass="71803">MKVLLAAINAKYIHSNLAVYCLKSYAKKYENHIELAEFTINHYTDYIIQEIYKKKPDVLALSCYIWNIEMVEEVAEELHKLLPNMKIWLGGPEVSYDAKERMERIPYLTGIMIGEGEETFLQLMEHYVDGKGKLENIKGLAFRDNMSEGEGVKVTSSREQLDLSTVPFPYENIDDFKNKIIYYESSRGCPYSCSYCLSSIDKRVRLRNIDLVLRELKVFLDNKVPQVKFVDRTFNCNRAHSLAIWRFIHENDNGITNFHFEISADILTEEELEVLSRMRQGLVQLEIGVQSTNEETIQAIDRKMNLDKLREAVDRVNSSLNIHQHLDLIAGLPYEDYESFRNSFNEVYSMSPNQLQLGFLKVLKGSAMHTFSKQGCITYKNHAPYEVLFTDWLSYDEVLQLKQVEDMVEVYHNSGQFTYSIQYLEQFFETPFDFYQEIGRYYEEQKLNSMSHTRMSRYEILLRFMGERIQDKAISEKAAYTFDRKVLEAILLYDLYLRENLKSKPDFLSTNEVEREIYHHFFVEEESVKSYLKGYEEYTGKQISRLTHMEKFAYDIIESASTGQAIVKEEYILFDYKNRNPLDHAACTHIFEKRNETELYYIGNKEKALL</sequence>
<dbReference type="SUPFAM" id="SSF52242">
    <property type="entry name" value="Cobalamin (vitamin B12)-binding domain"/>
    <property type="match status" value="1"/>
</dbReference>
<evidence type="ECO:0000313" key="8">
    <source>
        <dbReference type="EMBL" id="SHM08677.1"/>
    </source>
</evidence>
<dbReference type="EMBL" id="FRCP01000006">
    <property type="protein sequence ID" value="SHM08677.1"/>
    <property type="molecule type" value="Genomic_DNA"/>
</dbReference>
<gene>
    <name evidence="8" type="ORF">SAMN02746066_00699</name>
</gene>
<dbReference type="CDD" id="cd01335">
    <property type="entry name" value="Radical_SAM"/>
    <property type="match status" value="1"/>
</dbReference>
<dbReference type="InterPro" id="IPR007197">
    <property type="entry name" value="rSAM"/>
</dbReference>
<dbReference type="SFLD" id="SFLDG01123">
    <property type="entry name" value="methyltransferase_(Class_B)"/>
    <property type="match status" value="1"/>
</dbReference>
<dbReference type="InterPro" id="IPR051198">
    <property type="entry name" value="BchE-like"/>
</dbReference>
<dbReference type="SFLD" id="SFLDS00029">
    <property type="entry name" value="Radical_SAM"/>
    <property type="match status" value="1"/>
</dbReference>
<protein>
    <submittedName>
        <fullName evidence="8">Radical SAM superfamily enzyme YgiQ, UPF0313 family</fullName>
    </submittedName>
</protein>
<dbReference type="Gene3D" id="3.40.50.280">
    <property type="entry name" value="Cobalamin-binding domain"/>
    <property type="match status" value="1"/>
</dbReference>
<dbReference type="InterPro" id="IPR023404">
    <property type="entry name" value="rSAM_horseshoe"/>
</dbReference>
<dbReference type="STRING" id="1120996.SAMN02746066_00699"/>
<keyword evidence="3" id="KW-0479">Metal-binding</keyword>
<dbReference type="GO" id="GO:0046872">
    <property type="term" value="F:metal ion binding"/>
    <property type="evidence" value="ECO:0007669"/>
    <property type="project" value="UniProtKB-KW"/>
</dbReference>
<evidence type="ECO:0000256" key="5">
    <source>
        <dbReference type="ARBA" id="ARBA00023014"/>
    </source>
</evidence>
<dbReference type="Pfam" id="PF02310">
    <property type="entry name" value="B12-binding"/>
    <property type="match status" value="1"/>
</dbReference>
<dbReference type="OrthoDB" id="9801424at2"/>
<proteinExistence type="predicted"/>
<dbReference type="InterPro" id="IPR006158">
    <property type="entry name" value="Cobalamin-bd"/>
</dbReference>
<dbReference type="InterPro" id="IPR034466">
    <property type="entry name" value="Methyltransferase_Class_B"/>
</dbReference>
<dbReference type="RefSeq" id="WP_073282891.1">
    <property type="nucleotide sequence ID" value="NZ_FRCP01000006.1"/>
</dbReference>
<name>A0A1M7FYB6_9FIRM</name>
<dbReference type="Pfam" id="PF04055">
    <property type="entry name" value="Radical_SAM"/>
    <property type="match status" value="1"/>
</dbReference>
<keyword evidence="9" id="KW-1185">Reference proteome</keyword>
<organism evidence="8 9">
    <name type="scientific">Anaerosporobacter mobilis DSM 15930</name>
    <dbReference type="NCBI Taxonomy" id="1120996"/>
    <lineage>
        <taxon>Bacteria</taxon>
        <taxon>Bacillati</taxon>
        <taxon>Bacillota</taxon>
        <taxon>Clostridia</taxon>
        <taxon>Lachnospirales</taxon>
        <taxon>Lachnospiraceae</taxon>
        <taxon>Anaerosporobacter</taxon>
    </lineage>
</organism>
<dbReference type="Proteomes" id="UP000184038">
    <property type="component" value="Unassembled WGS sequence"/>
</dbReference>
<dbReference type="GO" id="GO:0031419">
    <property type="term" value="F:cobalamin binding"/>
    <property type="evidence" value="ECO:0007669"/>
    <property type="project" value="InterPro"/>
</dbReference>
<dbReference type="Pfam" id="PF13311">
    <property type="entry name" value="DUF4080"/>
    <property type="match status" value="1"/>
</dbReference>
<dbReference type="PROSITE" id="PS51918">
    <property type="entry name" value="RADICAL_SAM"/>
    <property type="match status" value="1"/>
</dbReference>
<dbReference type="SFLD" id="SFLDG01082">
    <property type="entry name" value="B12-binding_domain_containing"/>
    <property type="match status" value="1"/>
</dbReference>
<evidence type="ECO:0000256" key="3">
    <source>
        <dbReference type="ARBA" id="ARBA00022723"/>
    </source>
</evidence>
<evidence type="ECO:0000256" key="2">
    <source>
        <dbReference type="ARBA" id="ARBA00022691"/>
    </source>
</evidence>
<dbReference type="SMART" id="SM00729">
    <property type="entry name" value="Elp3"/>
    <property type="match status" value="1"/>
</dbReference>
<evidence type="ECO:0000256" key="1">
    <source>
        <dbReference type="ARBA" id="ARBA00001966"/>
    </source>
</evidence>
<dbReference type="SUPFAM" id="SSF102114">
    <property type="entry name" value="Radical SAM enzymes"/>
    <property type="match status" value="1"/>
</dbReference>
<dbReference type="GO" id="GO:0005829">
    <property type="term" value="C:cytosol"/>
    <property type="evidence" value="ECO:0007669"/>
    <property type="project" value="TreeGrafter"/>
</dbReference>
<evidence type="ECO:0000259" key="7">
    <source>
        <dbReference type="PROSITE" id="PS51918"/>
    </source>
</evidence>
<comment type="cofactor">
    <cofactor evidence="1">
        <name>[4Fe-4S] cluster</name>
        <dbReference type="ChEBI" id="CHEBI:49883"/>
    </cofactor>
</comment>
<keyword evidence="5" id="KW-0411">Iron-sulfur</keyword>
<keyword evidence="4" id="KW-0408">Iron</keyword>
<dbReference type="PANTHER" id="PTHR43409">
    <property type="entry name" value="ANAEROBIC MAGNESIUM-PROTOPORPHYRIN IX MONOMETHYL ESTER CYCLASE-RELATED"/>
    <property type="match status" value="1"/>
</dbReference>
<dbReference type="CDD" id="cd02068">
    <property type="entry name" value="radical_SAM_B12_BD"/>
    <property type="match status" value="1"/>
</dbReference>
<evidence type="ECO:0000256" key="4">
    <source>
        <dbReference type="ARBA" id="ARBA00023004"/>
    </source>
</evidence>
<dbReference type="PROSITE" id="PS51332">
    <property type="entry name" value="B12_BINDING"/>
    <property type="match status" value="1"/>
</dbReference>
<keyword evidence="2" id="KW-0949">S-adenosyl-L-methionine</keyword>
<accession>A0A1M7FYB6</accession>
<evidence type="ECO:0000313" key="9">
    <source>
        <dbReference type="Proteomes" id="UP000184038"/>
    </source>
</evidence>
<dbReference type="InterPro" id="IPR036724">
    <property type="entry name" value="Cobalamin-bd_sf"/>
</dbReference>
<dbReference type="PANTHER" id="PTHR43409:SF16">
    <property type="entry name" value="SLR0320 PROTEIN"/>
    <property type="match status" value="1"/>
</dbReference>
<dbReference type="GO" id="GO:0051539">
    <property type="term" value="F:4 iron, 4 sulfur cluster binding"/>
    <property type="evidence" value="ECO:0007669"/>
    <property type="project" value="UniProtKB-KW"/>
</dbReference>
<dbReference type="InterPro" id="IPR058240">
    <property type="entry name" value="rSAM_sf"/>
</dbReference>
<feature type="domain" description="B12-binding" evidence="6">
    <location>
        <begin position="1"/>
        <end position="134"/>
    </location>
</feature>